<dbReference type="AlphaFoldDB" id="A0A292YPW2"/>
<gene>
    <name evidence="2" type="ORF">EFBL_3679</name>
</gene>
<proteinExistence type="predicted"/>
<feature type="domain" description="Methyltransferase type 11" evidence="1">
    <location>
        <begin position="35"/>
        <end position="92"/>
    </location>
</feature>
<dbReference type="RefSeq" id="WP_165912622.1">
    <property type="nucleotide sequence ID" value="NZ_BDUF01000112.1"/>
</dbReference>
<dbReference type="Gene3D" id="3.40.50.150">
    <property type="entry name" value="Vaccinia Virus protein VP39"/>
    <property type="match status" value="1"/>
</dbReference>
<reference evidence="3" key="1">
    <citation type="submission" date="2017-07" db="EMBL/GenBank/DDBJ databases">
        <title>Draft genome sequence of Effusibacillus lacus strain skLN1.</title>
        <authorList>
            <person name="Watanabe M."/>
            <person name="Kojima H."/>
            <person name="Fukui M."/>
        </authorList>
    </citation>
    <scope>NUCLEOTIDE SEQUENCE [LARGE SCALE GENOMIC DNA]</scope>
    <source>
        <strain evidence="3">skLN1</strain>
    </source>
</reference>
<dbReference type="GO" id="GO:0008757">
    <property type="term" value="F:S-adenosylmethionine-dependent methyltransferase activity"/>
    <property type="evidence" value="ECO:0007669"/>
    <property type="project" value="InterPro"/>
</dbReference>
<protein>
    <recommendedName>
        <fullName evidence="1">Methyltransferase type 11 domain-containing protein</fullName>
    </recommendedName>
</protein>
<comment type="caution">
    <text evidence="2">The sequence shown here is derived from an EMBL/GenBank/DDBJ whole genome shotgun (WGS) entry which is preliminary data.</text>
</comment>
<dbReference type="EMBL" id="BDUF01000112">
    <property type="protein sequence ID" value="GAX91988.1"/>
    <property type="molecule type" value="Genomic_DNA"/>
</dbReference>
<sequence length="159" mass="17957">MIVDLGCGPHKRGDIGIDIVPPPASSADIVCNLGLEPIPLGDNSADKVVAYDFIEHVPPYVYYKENGKWQVEYPVITLFNEVYRILKPDGIFEIFSPVYPKREVWQDPTHKSVWTEASLQYFASPNLMYGIQTHFEMVEQGLVDHTSPGSHLKAILKKK</sequence>
<dbReference type="InterPro" id="IPR029063">
    <property type="entry name" value="SAM-dependent_MTases_sf"/>
</dbReference>
<organism evidence="2 3">
    <name type="scientific">Effusibacillus lacus</name>
    <dbReference type="NCBI Taxonomy" id="1348429"/>
    <lineage>
        <taxon>Bacteria</taxon>
        <taxon>Bacillati</taxon>
        <taxon>Bacillota</taxon>
        <taxon>Bacilli</taxon>
        <taxon>Bacillales</taxon>
        <taxon>Alicyclobacillaceae</taxon>
        <taxon>Effusibacillus</taxon>
    </lineage>
</organism>
<accession>A0A292YPW2</accession>
<dbReference type="Proteomes" id="UP000217785">
    <property type="component" value="Unassembled WGS sequence"/>
</dbReference>
<evidence type="ECO:0000259" key="1">
    <source>
        <dbReference type="Pfam" id="PF08241"/>
    </source>
</evidence>
<name>A0A292YPW2_9BACL</name>
<evidence type="ECO:0000313" key="3">
    <source>
        <dbReference type="Proteomes" id="UP000217785"/>
    </source>
</evidence>
<dbReference type="Pfam" id="PF08241">
    <property type="entry name" value="Methyltransf_11"/>
    <property type="match status" value="1"/>
</dbReference>
<dbReference type="SUPFAM" id="SSF53335">
    <property type="entry name" value="S-adenosyl-L-methionine-dependent methyltransferases"/>
    <property type="match status" value="1"/>
</dbReference>
<keyword evidence="3" id="KW-1185">Reference proteome</keyword>
<dbReference type="InterPro" id="IPR013216">
    <property type="entry name" value="Methyltransf_11"/>
</dbReference>
<evidence type="ECO:0000313" key="2">
    <source>
        <dbReference type="EMBL" id="GAX91988.1"/>
    </source>
</evidence>